<feature type="domain" description="Ice-binding protein C-terminal" evidence="2">
    <location>
        <begin position="234"/>
        <end position="255"/>
    </location>
</feature>
<gene>
    <name evidence="3" type="ORF">SH580_01780</name>
</gene>
<evidence type="ECO:0000313" key="4">
    <source>
        <dbReference type="Proteomes" id="UP001324993"/>
    </source>
</evidence>
<sequence>MRFNRLHPILFAAAIGAASSAIAATEYTETFTVSSSSTFSSVGWNVYLKADSSVNDLSSTGGSSIAEIWSTDYGYIRTQNEVGYSTTDGPALMFTTEPTSVLDTTNISSISKLSVGIRADGSGTDIAEGRFAIQIGSQWYVSAISATSNSNLGPPSSSNLPEEFTTLETAALFDFSDGNNWHELTVALGSEGEISIAGSATGGTLSGDVTAFGIYAKNGANGDHFRIDNYTVVVPEPSTIILPALVGIGLMLRRRHN</sequence>
<feature type="signal peptide" evidence="1">
    <location>
        <begin position="1"/>
        <end position="23"/>
    </location>
</feature>
<dbReference type="Proteomes" id="UP001324993">
    <property type="component" value="Chromosome"/>
</dbReference>
<keyword evidence="1" id="KW-0732">Signal</keyword>
<name>A0ABZ0RN68_9BACT</name>
<evidence type="ECO:0000259" key="2">
    <source>
        <dbReference type="Pfam" id="PF07589"/>
    </source>
</evidence>
<reference evidence="3 4" key="1">
    <citation type="submission" date="2023-11" db="EMBL/GenBank/DDBJ databases">
        <title>Coraliomargarita sp. nov., isolated from marine algae.</title>
        <authorList>
            <person name="Lee J.K."/>
            <person name="Baek J.H."/>
            <person name="Kim J.M."/>
            <person name="Choi D.G."/>
            <person name="Jeon C.O."/>
        </authorList>
    </citation>
    <scope>NUCLEOTIDE SEQUENCE [LARGE SCALE GENOMIC DNA]</scope>
    <source>
        <strain evidence="3 4">J2-16</strain>
    </source>
</reference>
<proteinExistence type="predicted"/>
<feature type="chain" id="PRO_5046842122" evidence="1">
    <location>
        <begin position="24"/>
        <end position="257"/>
    </location>
</feature>
<keyword evidence="4" id="KW-1185">Reference proteome</keyword>
<dbReference type="EMBL" id="CP138858">
    <property type="protein sequence ID" value="WPJ96430.1"/>
    <property type="molecule type" value="Genomic_DNA"/>
</dbReference>
<dbReference type="RefSeq" id="WP_319833289.1">
    <property type="nucleotide sequence ID" value="NZ_CP138858.1"/>
</dbReference>
<dbReference type="Pfam" id="PF07589">
    <property type="entry name" value="PEP-CTERM"/>
    <property type="match status" value="1"/>
</dbReference>
<organism evidence="3 4">
    <name type="scientific">Coraliomargarita algicola</name>
    <dbReference type="NCBI Taxonomy" id="3092156"/>
    <lineage>
        <taxon>Bacteria</taxon>
        <taxon>Pseudomonadati</taxon>
        <taxon>Verrucomicrobiota</taxon>
        <taxon>Opitutia</taxon>
        <taxon>Puniceicoccales</taxon>
        <taxon>Coraliomargaritaceae</taxon>
        <taxon>Coraliomargarita</taxon>
    </lineage>
</organism>
<protein>
    <submittedName>
        <fullName evidence="3">PEP-CTERM sorting domain-containing protein</fullName>
    </submittedName>
</protein>
<evidence type="ECO:0000256" key="1">
    <source>
        <dbReference type="SAM" id="SignalP"/>
    </source>
</evidence>
<dbReference type="InterPro" id="IPR013424">
    <property type="entry name" value="Ice-binding_C"/>
</dbReference>
<accession>A0ABZ0RN68</accession>
<dbReference type="NCBIfam" id="TIGR02595">
    <property type="entry name" value="PEP_CTERM"/>
    <property type="match status" value="1"/>
</dbReference>
<evidence type="ECO:0000313" key="3">
    <source>
        <dbReference type="EMBL" id="WPJ96430.1"/>
    </source>
</evidence>